<dbReference type="Proteomes" id="UP001597079">
    <property type="component" value="Unassembled WGS sequence"/>
</dbReference>
<dbReference type="EMBL" id="JBHUCX010000020">
    <property type="protein sequence ID" value="MFD1674385.1"/>
    <property type="molecule type" value="Genomic_DNA"/>
</dbReference>
<accession>A0ABW4JEN3</accession>
<dbReference type="SUPFAM" id="SSF88713">
    <property type="entry name" value="Glycoside hydrolase/deacetylase"/>
    <property type="match status" value="1"/>
</dbReference>
<proteinExistence type="predicted"/>
<name>A0ABW4JEN3_9BACL</name>
<keyword evidence="2" id="KW-1185">Reference proteome</keyword>
<dbReference type="PANTHER" id="PTHR30292">
    <property type="entry name" value="UNCHARACTERIZED PROTEIN YBGL-RELATED"/>
    <property type="match status" value="1"/>
</dbReference>
<keyword evidence="1" id="KW-0378">Hydrolase</keyword>
<evidence type="ECO:0000313" key="1">
    <source>
        <dbReference type="EMBL" id="MFD1674385.1"/>
    </source>
</evidence>
<dbReference type="PANTHER" id="PTHR30292:SF0">
    <property type="entry name" value="5-OXOPROLINASE SUBUNIT A"/>
    <property type="match status" value="1"/>
</dbReference>
<dbReference type="Gene3D" id="3.20.20.370">
    <property type="entry name" value="Glycoside hydrolase/deacetylase"/>
    <property type="match status" value="1"/>
</dbReference>
<evidence type="ECO:0000313" key="2">
    <source>
        <dbReference type="Proteomes" id="UP001597079"/>
    </source>
</evidence>
<dbReference type="NCBIfam" id="NF003814">
    <property type="entry name" value="PRK05406.1-3"/>
    <property type="match status" value="1"/>
</dbReference>
<dbReference type="NCBIfam" id="NF003816">
    <property type="entry name" value="PRK05406.1-5"/>
    <property type="match status" value="1"/>
</dbReference>
<dbReference type="Pfam" id="PF03746">
    <property type="entry name" value="LamB_YcsF"/>
    <property type="match status" value="1"/>
</dbReference>
<organism evidence="1 2">
    <name type="scientific">Alicyclobacillus fodiniaquatilis</name>
    <dbReference type="NCBI Taxonomy" id="1661150"/>
    <lineage>
        <taxon>Bacteria</taxon>
        <taxon>Bacillati</taxon>
        <taxon>Bacillota</taxon>
        <taxon>Bacilli</taxon>
        <taxon>Bacillales</taxon>
        <taxon>Alicyclobacillaceae</taxon>
        <taxon>Alicyclobacillus</taxon>
    </lineage>
</organism>
<gene>
    <name evidence="1" type="ORF">ACFSB2_06660</name>
</gene>
<dbReference type="CDD" id="cd10787">
    <property type="entry name" value="LamB_YcsF_like"/>
    <property type="match status" value="1"/>
</dbReference>
<dbReference type="InterPro" id="IPR005501">
    <property type="entry name" value="LamB/YcsF/PxpA-like"/>
</dbReference>
<reference evidence="2" key="1">
    <citation type="journal article" date="2019" name="Int. J. Syst. Evol. Microbiol.">
        <title>The Global Catalogue of Microorganisms (GCM) 10K type strain sequencing project: providing services to taxonomists for standard genome sequencing and annotation.</title>
        <authorList>
            <consortium name="The Broad Institute Genomics Platform"/>
            <consortium name="The Broad Institute Genome Sequencing Center for Infectious Disease"/>
            <person name="Wu L."/>
            <person name="Ma J."/>
        </authorList>
    </citation>
    <scope>NUCLEOTIDE SEQUENCE [LARGE SCALE GENOMIC DNA]</scope>
    <source>
        <strain evidence="2">CGMCC 1.12286</strain>
    </source>
</reference>
<comment type="caution">
    <text evidence="1">The sequence shown here is derived from an EMBL/GenBank/DDBJ whole genome shotgun (WGS) entry which is preliminary data.</text>
</comment>
<dbReference type="InterPro" id="IPR011330">
    <property type="entry name" value="Glyco_hydro/deAcase_b/a-brl"/>
</dbReference>
<dbReference type="RefSeq" id="WP_377942256.1">
    <property type="nucleotide sequence ID" value="NZ_JBHUCX010000020.1"/>
</dbReference>
<protein>
    <submittedName>
        <fullName evidence="1">5-oxoprolinase subunit PxpA</fullName>
        <ecNumber evidence="1">3.5.2.9</ecNumber>
    </submittedName>
</protein>
<dbReference type="EC" id="3.5.2.9" evidence="1"/>
<dbReference type="GO" id="GO:0017168">
    <property type="term" value="F:5-oxoprolinase (ATP-hydrolyzing) activity"/>
    <property type="evidence" value="ECO:0007669"/>
    <property type="project" value="UniProtKB-EC"/>
</dbReference>
<sequence>MEAIQINCDMGESFGVYSYGADEAMMPYITSANIACGFHAGDPATIRKTIALAIEHNVAIGAHVGFPDRLGFGRRELQIHPDDAYDYTLYQLGALAGFLQVMQTPMAHIKLHGAFYMMAAREETIARAVVKAVLAFDASLAVYTLPNSALAVAAQHTGAKVVREFFADRPYTTSGVKMFGWTPEEVGQPDDCAKRVLHVVESGRLPLTKHEALTIQADSICIHSDTPGAPTIARAVHEALTHRGYACHNAVM</sequence>